<dbReference type="InterPro" id="IPR001789">
    <property type="entry name" value="Sig_transdc_resp-reg_receiver"/>
</dbReference>
<proteinExistence type="predicted"/>
<dbReference type="PROSITE" id="PS50110">
    <property type="entry name" value="RESPONSE_REGULATORY"/>
    <property type="match status" value="1"/>
</dbReference>
<dbReference type="SUPFAM" id="SSF52172">
    <property type="entry name" value="CheY-like"/>
    <property type="match status" value="1"/>
</dbReference>
<dbReference type="EMBL" id="CP136522">
    <property type="protein sequence ID" value="WOT03695.1"/>
    <property type="molecule type" value="Genomic_DNA"/>
</dbReference>
<organism evidence="3 4">
    <name type="scientific">Shewanella youngdeokensis</name>
    <dbReference type="NCBI Taxonomy" id="2999068"/>
    <lineage>
        <taxon>Bacteria</taxon>
        <taxon>Pseudomonadati</taxon>
        <taxon>Pseudomonadota</taxon>
        <taxon>Gammaproteobacteria</taxon>
        <taxon>Alteromonadales</taxon>
        <taxon>Shewanellaceae</taxon>
        <taxon>Shewanella</taxon>
    </lineage>
</organism>
<name>A0ABZ0JTQ7_9GAMM</name>
<dbReference type="RefSeq" id="WP_310471319.1">
    <property type="nucleotide sequence ID" value="NZ_CP136522.1"/>
</dbReference>
<keyword evidence="4" id="KW-1185">Reference proteome</keyword>
<dbReference type="InterPro" id="IPR052893">
    <property type="entry name" value="TCS_response_regulator"/>
</dbReference>
<gene>
    <name evidence="3" type="ORF">RGE70_10050</name>
</gene>
<dbReference type="PANTHER" id="PTHR44520:SF2">
    <property type="entry name" value="RESPONSE REGULATOR RCP1"/>
    <property type="match status" value="1"/>
</dbReference>
<dbReference type="SMART" id="SM00448">
    <property type="entry name" value="REC"/>
    <property type="match status" value="1"/>
</dbReference>
<feature type="domain" description="Response regulatory" evidence="2">
    <location>
        <begin position="11"/>
        <end position="132"/>
    </location>
</feature>
<evidence type="ECO:0000256" key="1">
    <source>
        <dbReference type="PROSITE-ProRule" id="PRU00169"/>
    </source>
</evidence>
<dbReference type="PANTHER" id="PTHR44520">
    <property type="entry name" value="RESPONSE REGULATOR RCP1-RELATED"/>
    <property type="match status" value="1"/>
</dbReference>
<sequence length="143" mass="16532">MMTDMNYKHATILLVEDDDVDAMSIERAFRKLKIINPIIRAKDGIMGLELLENGTVYRPFLILLDLNMPRMGGLEMLDELRNNPNLKNSVVFVLTTSKDDEDKFAAYNQNIAGYILKENLQNGFEELVTLLDHYWRIVELPNK</sequence>
<reference evidence="3 4" key="1">
    <citation type="submission" date="2023-10" db="EMBL/GenBank/DDBJ databases">
        <title>Complete genome sequence of Shewanella sp. DAU334.</title>
        <authorList>
            <person name="Lee Y.-S."/>
            <person name="Jeong H.-R."/>
            <person name="Hwang E.-J."/>
            <person name="Choi Y.-L."/>
            <person name="Kim G.-D."/>
        </authorList>
    </citation>
    <scope>NUCLEOTIDE SEQUENCE [LARGE SCALE GENOMIC DNA]</scope>
    <source>
        <strain evidence="3 4">DAU334</strain>
    </source>
</reference>
<dbReference type="Gene3D" id="3.40.50.2300">
    <property type="match status" value="1"/>
</dbReference>
<dbReference type="CDD" id="cd17557">
    <property type="entry name" value="REC_Rcp-like"/>
    <property type="match status" value="1"/>
</dbReference>
<protein>
    <submittedName>
        <fullName evidence="3">Response regulator</fullName>
    </submittedName>
</protein>
<feature type="modified residue" description="4-aspartylphosphate" evidence="1">
    <location>
        <position position="65"/>
    </location>
</feature>
<evidence type="ECO:0000313" key="4">
    <source>
        <dbReference type="Proteomes" id="UP001529491"/>
    </source>
</evidence>
<dbReference type="Proteomes" id="UP001529491">
    <property type="component" value="Chromosome"/>
</dbReference>
<dbReference type="InterPro" id="IPR011006">
    <property type="entry name" value="CheY-like_superfamily"/>
</dbReference>
<evidence type="ECO:0000259" key="2">
    <source>
        <dbReference type="PROSITE" id="PS50110"/>
    </source>
</evidence>
<accession>A0ABZ0JTQ7</accession>
<dbReference type="Pfam" id="PF00072">
    <property type="entry name" value="Response_reg"/>
    <property type="match status" value="1"/>
</dbReference>
<evidence type="ECO:0000313" key="3">
    <source>
        <dbReference type="EMBL" id="WOT03695.1"/>
    </source>
</evidence>
<keyword evidence="1" id="KW-0597">Phosphoprotein</keyword>